<feature type="signal peptide" evidence="1">
    <location>
        <begin position="1"/>
        <end position="23"/>
    </location>
</feature>
<dbReference type="AlphaFoldDB" id="A0A9X1FAR1"/>
<organism evidence="2 3">
    <name type="scientific">Winogradskyella luteola</name>
    <dbReference type="NCBI Taxonomy" id="2828330"/>
    <lineage>
        <taxon>Bacteria</taxon>
        <taxon>Pseudomonadati</taxon>
        <taxon>Bacteroidota</taxon>
        <taxon>Flavobacteriia</taxon>
        <taxon>Flavobacteriales</taxon>
        <taxon>Flavobacteriaceae</taxon>
        <taxon>Winogradskyella</taxon>
    </lineage>
</organism>
<dbReference type="EMBL" id="JAGSPD010000013">
    <property type="protein sequence ID" value="MBV7270269.1"/>
    <property type="molecule type" value="Genomic_DNA"/>
</dbReference>
<accession>A0A9X1FAR1</accession>
<reference evidence="2" key="1">
    <citation type="submission" date="2021-04" db="EMBL/GenBank/DDBJ databases">
        <authorList>
            <person name="Pira H."/>
            <person name="Risdian C."/>
            <person name="Wink J."/>
        </authorList>
    </citation>
    <scope>NUCLEOTIDE SEQUENCE</scope>
    <source>
        <strain evidence="2">WHY3</strain>
    </source>
</reference>
<keyword evidence="3" id="KW-1185">Reference proteome</keyword>
<comment type="caution">
    <text evidence="2">The sequence shown here is derived from an EMBL/GenBank/DDBJ whole genome shotgun (WGS) entry which is preliminary data.</text>
</comment>
<dbReference type="RefSeq" id="WP_218547311.1">
    <property type="nucleotide sequence ID" value="NZ_JAGSPD010000013.1"/>
</dbReference>
<dbReference type="Pfam" id="PF13585">
    <property type="entry name" value="CHU_C"/>
    <property type="match status" value="1"/>
</dbReference>
<sequence>MRFNRTTFFFLVLCISTLTFVQAQCNLVETIVICDMTQIDNDNDGSPDGIINLYDEYTNLTGNTIQAGTWFDPGFNFALNEATGDLFLWDLNESSTTTTDYQFELTNANCGSDIALTINLVLGPFSGIALPTNLEDVNVQVCDAGSTPIDVCVALPDMDLFEALESLPSPHANGEWIYEGSSPNFNNINGSELFVTVPYAPGPPLVDEETFELVYRVEGIAPCDLIQETRVKISVVRQVFSGLAQNQRICETSILNGDFDNDIDLTDDQFLIFEDIEGTWEMDMFGQVTSLGDSEVNINSIYQQIIANNVRFGCVDVDFMYSVEQRSGVCEDTNTTISFKLYESLRPFSQSNFPEFCENDPSIPTTINLYDQLTFTTENGVLFDYPSDACTQWSLLSGPSNLGLVSNGGGCTPTPGYSHLGSISLAGAEPGTYVFQYTVSPEVNCNPDNFSALDYLDACTSVADTSGFCNAETAEVVIVIYPKNYAGEDTMGIEFCESDITGPIDLISLLQTNGVDDPIYQGPLGVWTDLDTGSIITNPFILPTITGQQTFNFIYNTTTANNCLDSATLTFTVFEEYSPGVGSTLDVCNDENAFNLFDVLTDNPSTTGTWSGPNDFVSTDNNVIFDPATSTAGEYIYTVPDNGLCMGGETSITITVLSNANAGSDMMATLCQSDLQIDLLNLLDPQADFGGTFIDLDSTSALNGSILDVTSLNEGSYDFEYQVQGNTLCDPDSALITIEVLDIASPNVEDQTFCLIDGATIADLIVTSNDAQSFNWYDDASSTSILPASTLLVNNEDYFVTTIDDNGCESDRVSMVVMLLPLNDDTCDDCEINDGISDNGDGDNDVLDLCNLPVVFPNFELEIFNRYGTIVFKGNRNTELFHGESNVSLTLGDRLPSGVYFYVFNPNDSAAEPFQGHFYLSR</sequence>
<gene>
    <name evidence="2" type="ORF">KCG49_13825</name>
</gene>
<keyword evidence="1" id="KW-0732">Signal</keyword>
<dbReference type="Proteomes" id="UP001138894">
    <property type="component" value="Unassembled WGS sequence"/>
</dbReference>
<feature type="chain" id="PRO_5040952789" evidence="1">
    <location>
        <begin position="24"/>
        <end position="922"/>
    </location>
</feature>
<evidence type="ECO:0000313" key="2">
    <source>
        <dbReference type="EMBL" id="MBV7270269.1"/>
    </source>
</evidence>
<protein>
    <submittedName>
        <fullName evidence="2">Gliding motility-associated C-terminal domain-containing protein</fullName>
    </submittedName>
</protein>
<evidence type="ECO:0000313" key="3">
    <source>
        <dbReference type="Proteomes" id="UP001138894"/>
    </source>
</evidence>
<name>A0A9X1FAR1_9FLAO</name>
<proteinExistence type="predicted"/>
<evidence type="ECO:0000256" key="1">
    <source>
        <dbReference type="SAM" id="SignalP"/>
    </source>
</evidence>